<dbReference type="GO" id="GO:0042597">
    <property type="term" value="C:periplasmic space"/>
    <property type="evidence" value="ECO:0007669"/>
    <property type="project" value="UniProtKB-SubCell"/>
</dbReference>
<evidence type="ECO:0000256" key="4">
    <source>
        <dbReference type="ARBA" id="ARBA00022729"/>
    </source>
</evidence>
<name>A0AB33A2W4_ALTME</name>
<accession>A0AB33A2W4</accession>
<feature type="domain" description="AlgX/AlgJ SGNH hydrolase-like" evidence="7">
    <location>
        <begin position="132"/>
        <end position="289"/>
    </location>
</feature>
<protein>
    <recommendedName>
        <fullName evidence="7">AlgX/AlgJ SGNH hydrolase-like domain-containing protein</fullName>
    </recommendedName>
</protein>
<dbReference type="GO" id="GO:0016740">
    <property type="term" value="F:transferase activity"/>
    <property type="evidence" value="ECO:0007669"/>
    <property type="project" value="UniProtKB-KW"/>
</dbReference>
<comment type="subcellular location">
    <subcellularLocation>
        <location evidence="1">Periplasm</location>
    </subcellularLocation>
</comment>
<keyword evidence="5" id="KW-0574">Periplasm</keyword>
<dbReference type="GO" id="GO:0042121">
    <property type="term" value="P:alginic acid biosynthetic process"/>
    <property type="evidence" value="ECO:0007669"/>
    <property type="project" value="UniProtKB-KW"/>
</dbReference>
<sequence length="448" mass="51440">MSQYSLSIEPLKHKLSDRFLWCLDRPINSFKFDFKNLNKSCLNFSGWLVNHKDVKGELVILHGDRVDNLTRNECRPDVESKVVQKNEMLEKRQHYGFDYDIELKTDIFTIALISESVITPIYQGRIKGVFEVIKGRDEWLFLDNDTNKSVDQFQGKVKLSKHTKKAWLEYMENFKAISKTHNLSSVFLVAPSKEYVLRDKYPIKKLKNTPLEQIEKIAPPDFNLLSLTETLKQSPKSTFRVCDTHWNANGAMLASIELSVKLGINRQDLQEVFSKDTYKQKEVGGDLGNKLFPPQTHLEEILTNFNYRNNIVYDNGLPNFGRTMFIYNNDALVSETLLLFGSSSSYSMFNYLSRIFCKIIFFHTAGSIDLKVLENLEPKYMVAQSNARFLIKAPTASMSIKDLIIEKLANGASPSTSDNFIGVARVEDTMQVVARIASYCDTQRNRII</sequence>
<keyword evidence="6" id="KW-0016">Alginate biosynthesis</keyword>
<evidence type="ECO:0000256" key="5">
    <source>
        <dbReference type="ARBA" id="ARBA00022764"/>
    </source>
</evidence>
<dbReference type="KEGG" id="amg:AMEC673_16870"/>
<dbReference type="RefSeq" id="WP_014977518.1">
    <property type="nucleotide sequence ID" value="NC_018678.1"/>
</dbReference>
<organism evidence="8 9">
    <name type="scientific">Alteromonas macleodii (strain English Channel 673)</name>
    <dbReference type="NCBI Taxonomy" id="1004788"/>
    <lineage>
        <taxon>Bacteria</taxon>
        <taxon>Pseudomonadati</taxon>
        <taxon>Pseudomonadota</taxon>
        <taxon>Gammaproteobacteria</taxon>
        <taxon>Alteromonadales</taxon>
        <taxon>Alteromonadaceae</taxon>
        <taxon>Alteromonas/Salinimonas group</taxon>
        <taxon>Alteromonas</taxon>
    </lineage>
</organism>
<keyword evidence="4" id="KW-0732">Signal</keyword>
<evidence type="ECO:0000313" key="9">
    <source>
        <dbReference type="Proteomes" id="UP000006296"/>
    </source>
</evidence>
<keyword evidence="3" id="KW-0808">Transferase</keyword>
<gene>
    <name evidence="8" type="ordered locus">AMEC673_16870</name>
</gene>
<evidence type="ECO:0000259" key="7">
    <source>
        <dbReference type="Pfam" id="PF16822"/>
    </source>
</evidence>
<comment type="pathway">
    <text evidence="2">Glycan biosynthesis; alginate biosynthesis.</text>
</comment>
<dbReference type="Pfam" id="PF16822">
    <property type="entry name" value="ALGX"/>
    <property type="match status" value="1"/>
</dbReference>
<evidence type="ECO:0000256" key="6">
    <source>
        <dbReference type="ARBA" id="ARBA00022841"/>
    </source>
</evidence>
<dbReference type="InterPro" id="IPR031811">
    <property type="entry name" value="ALGX/ALGJ_SGNH-like"/>
</dbReference>
<proteinExistence type="predicted"/>
<dbReference type="EMBL" id="CP003844">
    <property type="protein sequence ID" value="AFT76056.1"/>
    <property type="molecule type" value="Genomic_DNA"/>
</dbReference>
<evidence type="ECO:0000256" key="3">
    <source>
        <dbReference type="ARBA" id="ARBA00022679"/>
    </source>
</evidence>
<evidence type="ECO:0000313" key="8">
    <source>
        <dbReference type="EMBL" id="AFT76056.1"/>
    </source>
</evidence>
<evidence type="ECO:0000256" key="1">
    <source>
        <dbReference type="ARBA" id="ARBA00004418"/>
    </source>
</evidence>
<dbReference type="Proteomes" id="UP000006296">
    <property type="component" value="Chromosome"/>
</dbReference>
<dbReference type="AlphaFoldDB" id="A0AB33A2W4"/>
<evidence type="ECO:0000256" key="2">
    <source>
        <dbReference type="ARBA" id="ARBA00005182"/>
    </source>
</evidence>
<reference evidence="9" key="1">
    <citation type="journal article" date="2012" name="Sci. Rep.">
        <title>Genomes of surface isolates of Alteromonas macleodii: the life of a widespread marine opportunistic copiotroph.</title>
        <authorList>
            <person name="Lopez-Perez M."/>
            <person name="Gonzaga A."/>
            <person name="Martin-Cuadrado A.B."/>
            <person name="Onyshchenko O."/>
            <person name="Ghavidel A."/>
            <person name="Ghai R."/>
            <person name="Rodriguez-Valera F."/>
        </authorList>
    </citation>
    <scope>NUCLEOTIDE SEQUENCE [LARGE SCALE GENOMIC DNA]</scope>
    <source>
        <strain evidence="9">English Channel 673</strain>
    </source>
</reference>